<dbReference type="Pfam" id="PF07730">
    <property type="entry name" value="HisKA_3"/>
    <property type="match status" value="1"/>
</dbReference>
<name>A0A7W0CBU5_9BACT</name>
<dbReference type="InterPro" id="IPR036890">
    <property type="entry name" value="HATPase_C_sf"/>
</dbReference>
<keyword evidence="9" id="KW-1185">Reference proteome</keyword>
<comment type="caution">
    <text evidence="8">The sequence shown here is derived from an EMBL/GenBank/DDBJ whole genome shotgun (WGS) entry which is preliminary data.</text>
</comment>
<accession>A0A7W0CBU5</accession>
<sequence>MFKMFQPEFTWLKYASPGRCQPLKSGRRPFVATLGAAVLVLAVIYVTGWYSYLLFHSVVETFAILVSFSIFLFAWNTLPFSRQRYLVVLGIAYLFVGGLDMLHMLSYKGMGVIAVEGSDYATQTWIAARYMESISLLVLPFLFHRKADYRVAFAVYGGISLLLFLTIFVFPVFPKCYIEGTGLTPFKVISEYIICGILIAAAGALYRRRKDVDPVMFGFLMAALAVTVASELAFTQYVSVYGPANQIGHMLKLISSYLIYRGIVARGLLSPYQSMFRELARSQKELERYSRALETRVAERTRELEESNRELRYLSGQLVHAEEKERRRIARDLHDSIGQTLSAIKLTVENAADTLGQRVDRRYLKELETLMPMARTAIDEVRRIIMDLRPPVLEKGILHTIGVVCRDFERLHPDIRIQTDLSVAEDQVPEEVKVPVFRLLQEALHNIDKHSNASSVNVIFCLEADRLRFEVADDGKGFDPQAAESGYGQSGFGLKGMRERAELSGAGFQIQSRPGGGTRVQVDWSAAPGPEAAAAGQ</sequence>
<evidence type="ECO:0000256" key="3">
    <source>
        <dbReference type="ARBA" id="ARBA00023012"/>
    </source>
</evidence>
<evidence type="ECO:0000256" key="5">
    <source>
        <dbReference type="SAM" id="MobiDB-lite"/>
    </source>
</evidence>
<dbReference type="GO" id="GO:0016020">
    <property type="term" value="C:membrane"/>
    <property type="evidence" value="ECO:0007669"/>
    <property type="project" value="InterPro"/>
</dbReference>
<keyword evidence="4" id="KW-0175">Coiled coil</keyword>
<evidence type="ECO:0000256" key="2">
    <source>
        <dbReference type="ARBA" id="ARBA00022777"/>
    </source>
</evidence>
<organism evidence="8 9">
    <name type="scientific">Desulfosalsimonas propionicica</name>
    <dbReference type="NCBI Taxonomy" id="332175"/>
    <lineage>
        <taxon>Bacteria</taxon>
        <taxon>Pseudomonadati</taxon>
        <taxon>Thermodesulfobacteriota</taxon>
        <taxon>Desulfobacteria</taxon>
        <taxon>Desulfobacterales</taxon>
        <taxon>Desulfosalsimonadaceae</taxon>
        <taxon>Desulfosalsimonas</taxon>
    </lineage>
</organism>
<gene>
    <name evidence="8" type="ORF">HNR65_003238</name>
</gene>
<dbReference type="Gene3D" id="3.30.565.10">
    <property type="entry name" value="Histidine kinase-like ATPase, C-terminal domain"/>
    <property type="match status" value="1"/>
</dbReference>
<feature type="transmembrane region" description="Helical" evidence="6">
    <location>
        <begin position="185"/>
        <end position="205"/>
    </location>
</feature>
<dbReference type="InterPro" id="IPR033425">
    <property type="entry name" value="MASE3"/>
</dbReference>
<dbReference type="PANTHER" id="PTHR24421">
    <property type="entry name" value="NITRATE/NITRITE SENSOR PROTEIN NARX-RELATED"/>
    <property type="match status" value="1"/>
</dbReference>
<dbReference type="SUPFAM" id="SSF55874">
    <property type="entry name" value="ATPase domain of HSP90 chaperone/DNA topoisomerase II/histidine kinase"/>
    <property type="match status" value="1"/>
</dbReference>
<feature type="coiled-coil region" evidence="4">
    <location>
        <begin position="272"/>
        <end position="324"/>
    </location>
</feature>
<proteinExistence type="predicted"/>
<evidence type="ECO:0000256" key="4">
    <source>
        <dbReference type="SAM" id="Coils"/>
    </source>
</evidence>
<evidence type="ECO:0000256" key="6">
    <source>
        <dbReference type="SAM" id="Phobius"/>
    </source>
</evidence>
<feature type="transmembrane region" description="Helical" evidence="6">
    <location>
        <begin position="125"/>
        <end position="144"/>
    </location>
</feature>
<dbReference type="Pfam" id="PF02518">
    <property type="entry name" value="HATPase_c"/>
    <property type="match status" value="1"/>
</dbReference>
<feature type="transmembrane region" description="Helical" evidence="6">
    <location>
        <begin position="53"/>
        <end position="73"/>
    </location>
</feature>
<protein>
    <submittedName>
        <fullName evidence="8">Signal transduction histidine kinase</fullName>
    </submittedName>
</protein>
<feature type="domain" description="Histidine kinase" evidence="7">
    <location>
        <begin position="332"/>
        <end position="528"/>
    </location>
</feature>
<dbReference type="GO" id="GO:0000155">
    <property type="term" value="F:phosphorelay sensor kinase activity"/>
    <property type="evidence" value="ECO:0007669"/>
    <property type="project" value="InterPro"/>
</dbReference>
<dbReference type="AlphaFoldDB" id="A0A7W0CBU5"/>
<keyword evidence="6" id="KW-1133">Transmembrane helix</keyword>
<dbReference type="SMART" id="SM00387">
    <property type="entry name" value="HATPase_c"/>
    <property type="match status" value="1"/>
</dbReference>
<dbReference type="Proteomes" id="UP000525298">
    <property type="component" value="Unassembled WGS sequence"/>
</dbReference>
<feature type="transmembrane region" description="Helical" evidence="6">
    <location>
        <begin position="217"/>
        <end position="238"/>
    </location>
</feature>
<feature type="transmembrane region" description="Helical" evidence="6">
    <location>
        <begin position="85"/>
        <end position="105"/>
    </location>
</feature>
<keyword evidence="3" id="KW-0902">Two-component regulatory system</keyword>
<dbReference type="Pfam" id="PF17159">
    <property type="entry name" value="MASE3"/>
    <property type="match status" value="1"/>
</dbReference>
<feature type="region of interest" description="Disordered" evidence="5">
    <location>
        <begin position="505"/>
        <end position="537"/>
    </location>
</feature>
<dbReference type="RefSeq" id="WP_181552500.1">
    <property type="nucleotide sequence ID" value="NZ_JACDUS010000013.1"/>
</dbReference>
<reference evidence="8 9" key="1">
    <citation type="submission" date="2020-07" db="EMBL/GenBank/DDBJ databases">
        <title>Genomic Encyclopedia of Type Strains, Phase IV (KMG-IV): sequencing the most valuable type-strain genomes for metagenomic binning, comparative biology and taxonomic classification.</title>
        <authorList>
            <person name="Goeker M."/>
        </authorList>
    </citation>
    <scope>NUCLEOTIDE SEQUENCE [LARGE SCALE GENOMIC DNA]</scope>
    <source>
        <strain evidence="8 9">DSM 17721</strain>
    </source>
</reference>
<dbReference type="EMBL" id="JACDUS010000013">
    <property type="protein sequence ID" value="MBA2882883.1"/>
    <property type="molecule type" value="Genomic_DNA"/>
</dbReference>
<keyword evidence="1" id="KW-0808">Transferase</keyword>
<evidence type="ECO:0000256" key="1">
    <source>
        <dbReference type="ARBA" id="ARBA00022679"/>
    </source>
</evidence>
<feature type="transmembrane region" description="Helical" evidence="6">
    <location>
        <begin position="29"/>
        <end position="47"/>
    </location>
</feature>
<dbReference type="InterPro" id="IPR011712">
    <property type="entry name" value="Sig_transdc_His_kin_sub3_dim/P"/>
</dbReference>
<dbReference type="InterPro" id="IPR050482">
    <property type="entry name" value="Sensor_HK_TwoCompSys"/>
</dbReference>
<dbReference type="InterPro" id="IPR005467">
    <property type="entry name" value="His_kinase_dom"/>
</dbReference>
<dbReference type="PROSITE" id="PS50109">
    <property type="entry name" value="HIS_KIN"/>
    <property type="match status" value="1"/>
</dbReference>
<keyword evidence="6" id="KW-0472">Membrane</keyword>
<keyword evidence="2 8" id="KW-0418">Kinase</keyword>
<evidence type="ECO:0000313" key="9">
    <source>
        <dbReference type="Proteomes" id="UP000525298"/>
    </source>
</evidence>
<dbReference type="GO" id="GO:0046983">
    <property type="term" value="F:protein dimerization activity"/>
    <property type="evidence" value="ECO:0007669"/>
    <property type="project" value="InterPro"/>
</dbReference>
<dbReference type="CDD" id="cd16917">
    <property type="entry name" value="HATPase_UhpB-NarQ-NarX-like"/>
    <property type="match status" value="1"/>
</dbReference>
<feature type="compositionally biased region" description="Low complexity" evidence="5">
    <location>
        <begin position="526"/>
        <end position="537"/>
    </location>
</feature>
<dbReference type="InterPro" id="IPR003594">
    <property type="entry name" value="HATPase_dom"/>
</dbReference>
<keyword evidence="6" id="KW-0812">Transmembrane</keyword>
<feature type="transmembrane region" description="Helical" evidence="6">
    <location>
        <begin position="151"/>
        <end position="173"/>
    </location>
</feature>
<dbReference type="Gene3D" id="1.20.5.1930">
    <property type="match status" value="1"/>
</dbReference>
<evidence type="ECO:0000259" key="7">
    <source>
        <dbReference type="PROSITE" id="PS50109"/>
    </source>
</evidence>
<evidence type="ECO:0000313" key="8">
    <source>
        <dbReference type="EMBL" id="MBA2882883.1"/>
    </source>
</evidence>